<dbReference type="PRINTS" id="PR01333">
    <property type="entry name" value="2POREKCHANEL"/>
</dbReference>
<evidence type="ECO:0000256" key="6">
    <source>
        <dbReference type="ARBA" id="ARBA00023136"/>
    </source>
</evidence>
<dbReference type="GO" id="GO:0015271">
    <property type="term" value="F:outward rectifier potassium channel activity"/>
    <property type="evidence" value="ECO:0007669"/>
    <property type="project" value="TreeGrafter"/>
</dbReference>
<accession>A0A0K2UHC4</accession>
<dbReference type="Pfam" id="PF07885">
    <property type="entry name" value="Ion_trans_2"/>
    <property type="match status" value="2"/>
</dbReference>
<feature type="transmembrane region" description="Helical" evidence="10">
    <location>
        <begin position="233"/>
        <end position="250"/>
    </location>
</feature>
<dbReference type="PRINTS" id="PR01096">
    <property type="entry name" value="TWIK1CHANNEL"/>
</dbReference>
<feature type="region of interest" description="Disordered" evidence="9">
    <location>
        <begin position="320"/>
        <end position="386"/>
    </location>
</feature>
<evidence type="ECO:0000256" key="8">
    <source>
        <dbReference type="RuleBase" id="RU003857"/>
    </source>
</evidence>
<feature type="non-terminal residue" evidence="12">
    <location>
        <position position="1"/>
    </location>
</feature>
<dbReference type="EMBL" id="HACA01020298">
    <property type="protein sequence ID" value="CDW37659.1"/>
    <property type="molecule type" value="Transcribed_RNA"/>
</dbReference>
<dbReference type="InterPro" id="IPR005408">
    <property type="entry name" value="2pore_dom_K_chnl_TWIK"/>
</dbReference>
<feature type="transmembrane region" description="Helical" evidence="10">
    <location>
        <begin position="262"/>
        <end position="286"/>
    </location>
</feature>
<dbReference type="Gene3D" id="1.10.287.70">
    <property type="match status" value="1"/>
</dbReference>
<keyword evidence="2 8" id="KW-0813">Transport</keyword>
<dbReference type="AlphaFoldDB" id="A0A0K2UHC4"/>
<sequence>VAQMLLMDAESLKKKGTEHQQLLANDGSGGFSLNINNWRIFGLGIFFLIYLLLGALVFSAIEAPIEKSEADTLLAKKQEFLKSHPCLSERSLEDFISAVVDANSRGVALGSNGSFVQSWSFGQSFFFASTVVTTIGYGHQTPLSTEGKIFCIVYALVGIPMTLLLLSVIVEKMMVPSKQLLNWMMDKVGHIYTPFTIRLIHLFMIIILVFIFLFIIPAIIFAKIESNWNMLDSIYYCFISLTTVGLGDFIPGDTPGQKWRPLYKAFITIYLLIGVTVMMFSLCVFYDIPQFDFKLFFLLPSNKSNLDHIKEELHIAPCTSSKSDTTSEKMRLKSGNMPQYNTTSNIPEEVREGQHTTIVRARSRPTDDDDSPSSTNEISPAPLGAK</sequence>
<dbReference type="GO" id="GO:0005886">
    <property type="term" value="C:plasma membrane"/>
    <property type="evidence" value="ECO:0007669"/>
    <property type="project" value="TreeGrafter"/>
</dbReference>
<feature type="transmembrane region" description="Helical" evidence="10">
    <location>
        <begin position="40"/>
        <end position="61"/>
    </location>
</feature>
<evidence type="ECO:0000256" key="10">
    <source>
        <dbReference type="SAM" id="Phobius"/>
    </source>
</evidence>
<dbReference type="InterPro" id="IPR013099">
    <property type="entry name" value="K_chnl_dom"/>
</dbReference>
<dbReference type="SUPFAM" id="SSF81324">
    <property type="entry name" value="Voltage-gated potassium channels"/>
    <property type="match status" value="2"/>
</dbReference>
<dbReference type="PANTHER" id="PTHR11003">
    <property type="entry name" value="POTASSIUM CHANNEL, SUBFAMILY K"/>
    <property type="match status" value="1"/>
</dbReference>
<feature type="domain" description="Potassium channel" evidence="11">
    <location>
        <begin position="210"/>
        <end position="286"/>
    </location>
</feature>
<dbReference type="GO" id="GO:0022841">
    <property type="term" value="F:potassium ion leak channel activity"/>
    <property type="evidence" value="ECO:0007669"/>
    <property type="project" value="TreeGrafter"/>
</dbReference>
<feature type="compositionally biased region" description="Polar residues" evidence="9">
    <location>
        <begin position="336"/>
        <end position="346"/>
    </location>
</feature>
<dbReference type="PANTHER" id="PTHR11003:SF249">
    <property type="entry name" value="TWO PORE POTASSIUM CHANNEL PROTEIN SUP-9"/>
    <property type="match status" value="1"/>
</dbReference>
<protein>
    <recommendedName>
        <fullName evidence="11">Potassium channel domain-containing protein</fullName>
    </recommendedName>
</protein>
<keyword evidence="7 8" id="KW-0407">Ion channel</keyword>
<comment type="subcellular location">
    <subcellularLocation>
        <location evidence="1">Membrane</location>
        <topology evidence="1">Multi-pass membrane protein</topology>
    </subcellularLocation>
</comment>
<organism evidence="12">
    <name type="scientific">Lepeophtheirus salmonis</name>
    <name type="common">Salmon louse</name>
    <name type="synonym">Caligus salmonis</name>
    <dbReference type="NCBI Taxonomy" id="72036"/>
    <lineage>
        <taxon>Eukaryota</taxon>
        <taxon>Metazoa</taxon>
        <taxon>Ecdysozoa</taxon>
        <taxon>Arthropoda</taxon>
        <taxon>Crustacea</taxon>
        <taxon>Multicrustacea</taxon>
        <taxon>Hexanauplia</taxon>
        <taxon>Copepoda</taxon>
        <taxon>Siphonostomatoida</taxon>
        <taxon>Caligidae</taxon>
        <taxon>Lepeophtheirus</taxon>
    </lineage>
</organism>
<evidence type="ECO:0000313" key="12">
    <source>
        <dbReference type="EMBL" id="CDW37659.1"/>
    </source>
</evidence>
<dbReference type="GO" id="GO:0030322">
    <property type="term" value="P:stabilization of membrane potential"/>
    <property type="evidence" value="ECO:0007669"/>
    <property type="project" value="TreeGrafter"/>
</dbReference>
<evidence type="ECO:0000256" key="4">
    <source>
        <dbReference type="ARBA" id="ARBA00022989"/>
    </source>
</evidence>
<keyword evidence="5 8" id="KW-0406">Ion transport</keyword>
<feature type="transmembrane region" description="Helical" evidence="10">
    <location>
        <begin position="199"/>
        <end position="221"/>
    </location>
</feature>
<evidence type="ECO:0000256" key="3">
    <source>
        <dbReference type="ARBA" id="ARBA00022692"/>
    </source>
</evidence>
<evidence type="ECO:0000256" key="9">
    <source>
        <dbReference type="SAM" id="MobiDB-lite"/>
    </source>
</evidence>
<keyword evidence="3 8" id="KW-0812">Transmembrane</keyword>
<evidence type="ECO:0000259" key="11">
    <source>
        <dbReference type="Pfam" id="PF07885"/>
    </source>
</evidence>
<dbReference type="InterPro" id="IPR001779">
    <property type="entry name" value="2pore_dom_K_chnl_TWIK1"/>
</dbReference>
<evidence type="ECO:0000256" key="5">
    <source>
        <dbReference type="ARBA" id="ARBA00023065"/>
    </source>
</evidence>
<evidence type="ECO:0000256" key="7">
    <source>
        <dbReference type="ARBA" id="ARBA00023303"/>
    </source>
</evidence>
<proteinExistence type="inferred from homology"/>
<dbReference type="OrthoDB" id="297496at2759"/>
<reference evidence="12" key="1">
    <citation type="submission" date="2014-05" db="EMBL/GenBank/DDBJ databases">
        <authorList>
            <person name="Chronopoulou M."/>
        </authorList>
    </citation>
    <scope>NUCLEOTIDE SEQUENCE</scope>
    <source>
        <tissue evidence="12">Whole organism</tissue>
    </source>
</reference>
<feature type="transmembrane region" description="Helical" evidence="10">
    <location>
        <begin position="119"/>
        <end position="137"/>
    </location>
</feature>
<feature type="transmembrane region" description="Helical" evidence="10">
    <location>
        <begin position="149"/>
        <end position="170"/>
    </location>
</feature>
<feature type="domain" description="Potassium channel" evidence="11">
    <location>
        <begin position="112"/>
        <end position="173"/>
    </location>
</feature>
<keyword evidence="6 10" id="KW-0472">Membrane</keyword>
<keyword evidence="4 10" id="KW-1133">Transmembrane helix</keyword>
<dbReference type="InterPro" id="IPR003280">
    <property type="entry name" value="2pore_dom_K_chnl"/>
</dbReference>
<comment type="similarity">
    <text evidence="8">Belongs to the two pore domain potassium channel (TC 1.A.1.8) family.</text>
</comment>
<name>A0A0K2UHC4_LEPSM</name>
<evidence type="ECO:0000256" key="1">
    <source>
        <dbReference type="ARBA" id="ARBA00004141"/>
    </source>
</evidence>
<dbReference type="PRINTS" id="PR01586">
    <property type="entry name" value="TWIKCHANNEL"/>
</dbReference>
<evidence type="ECO:0000256" key="2">
    <source>
        <dbReference type="ARBA" id="ARBA00022448"/>
    </source>
</evidence>